<dbReference type="OrthoDB" id="7405225at2"/>
<reference evidence="2" key="1">
    <citation type="submission" date="2016-03" db="EMBL/GenBank/DDBJ databases">
        <title>Sphingomonas melonis TY, whole genome shotgun sequencing.</title>
        <authorList>
            <person name="Wang H."/>
            <person name="Zhu P."/>
        </authorList>
    </citation>
    <scope>NUCLEOTIDE SEQUENCE [LARGE SCALE GENOMIC DNA]</scope>
    <source>
        <strain evidence="2">TY</strain>
    </source>
</reference>
<name>A0A175Y2E2_9SPHN</name>
<proteinExistence type="predicted"/>
<dbReference type="KEGG" id="smy:BJP26_17805"/>
<feature type="compositionally biased region" description="Basic residues" evidence="1">
    <location>
        <begin position="8"/>
        <end position="19"/>
    </location>
</feature>
<protein>
    <submittedName>
        <fullName evidence="2">Uncharacterized protein</fullName>
    </submittedName>
</protein>
<keyword evidence="3" id="KW-1185">Reference proteome</keyword>
<sequence>MAPAPSRGKMRGRSAKRVLTKPADGDLTADAPWSPAMHANRLLAAAALLLAGCAKPAATQQDLDSLDKELTAGAAGNERDPALTAALRDQIMVDPALTRTANTDAVRPPSRPDPLSIPADPTAGRPDGVTAADLKPTPPARGDCPSCKAAAGALTLAELAARQRPADADCAQRVSYSATWAARLPTAVPLYPDARVQEAAGNDACGLRVVSFASSAPAARILDWYNARVTRAGYSAEHQAEGDEHVLGGTRGDAAYVVHVTPGPGGGSRVDLLVR</sequence>
<dbReference type="AlphaFoldDB" id="A0A175Y2E2"/>
<organism evidence="2 3">
    <name type="scientific">Sphingomonas melonis TY</name>
    <dbReference type="NCBI Taxonomy" id="621456"/>
    <lineage>
        <taxon>Bacteria</taxon>
        <taxon>Pseudomonadati</taxon>
        <taxon>Pseudomonadota</taxon>
        <taxon>Alphaproteobacteria</taxon>
        <taxon>Sphingomonadales</taxon>
        <taxon>Sphingomonadaceae</taxon>
        <taxon>Sphingomonas</taxon>
    </lineage>
</organism>
<feature type="region of interest" description="Disordered" evidence="1">
    <location>
        <begin position="1"/>
        <end position="33"/>
    </location>
</feature>
<accession>A0A175Y2E2</accession>
<evidence type="ECO:0000313" key="3">
    <source>
        <dbReference type="Proteomes" id="UP000078460"/>
    </source>
</evidence>
<gene>
    <name evidence="2" type="ORF">AVM11_06600</name>
</gene>
<dbReference type="Proteomes" id="UP000078460">
    <property type="component" value="Unassembled WGS sequence"/>
</dbReference>
<evidence type="ECO:0000256" key="1">
    <source>
        <dbReference type="SAM" id="MobiDB-lite"/>
    </source>
</evidence>
<comment type="caution">
    <text evidence="2">The sequence shown here is derived from an EMBL/GenBank/DDBJ whole genome shotgun (WGS) entry which is preliminary data.</text>
</comment>
<dbReference type="STRING" id="621456.BJP26_17805"/>
<feature type="region of interest" description="Disordered" evidence="1">
    <location>
        <begin position="98"/>
        <end position="143"/>
    </location>
</feature>
<dbReference type="EMBL" id="LQCK02000023">
    <property type="protein sequence ID" value="KZB94823.1"/>
    <property type="molecule type" value="Genomic_DNA"/>
</dbReference>
<evidence type="ECO:0000313" key="2">
    <source>
        <dbReference type="EMBL" id="KZB94823.1"/>
    </source>
</evidence>